<comment type="similarity">
    <text evidence="2">Belongs to the peroxidase family.</text>
</comment>
<feature type="domain" description="WSC" evidence="6">
    <location>
        <begin position="729"/>
        <end position="822"/>
    </location>
</feature>
<feature type="domain" description="Plant heme peroxidase family profile" evidence="5">
    <location>
        <begin position="122"/>
        <end position="336"/>
    </location>
</feature>
<dbReference type="Pfam" id="PF01822">
    <property type="entry name" value="WSC"/>
    <property type="match status" value="2"/>
</dbReference>
<dbReference type="SMART" id="SM00321">
    <property type="entry name" value="WSC"/>
    <property type="match status" value="2"/>
</dbReference>
<keyword evidence="8" id="KW-1185">Reference proteome</keyword>
<evidence type="ECO:0000256" key="3">
    <source>
        <dbReference type="SAM" id="MobiDB-lite"/>
    </source>
</evidence>
<dbReference type="GO" id="GO:0004601">
    <property type="term" value="F:peroxidase activity"/>
    <property type="evidence" value="ECO:0007669"/>
    <property type="project" value="UniProtKB-KW"/>
</dbReference>
<feature type="signal peptide" evidence="4">
    <location>
        <begin position="1"/>
        <end position="20"/>
    </location>
</feature>
<name>A0A9P8C7A4_9HELO</name>
<dbReference type="Proteomes" id="UP000824998">
    <property type="component" value="Unassembled WGS sequence"/>
</dbReference>
<evidence type="ECO:0000256" key="2">
    <source>
        <dbReference type="RuleBase" id="RU004241"/>
    </source>
</evidence>
<dbReference type="Gene3D" id="1.10.520.10">
    <property type="match status" value="1"/>
</dbReference>
<dbReference type="InterPro" id="IPR002016">
    <property type="entry name" value="Haem_peroxidase"/>
</dbReference>
<evidence type="ECO:0000313" key="7">
    <source>
        <dbReference type="EMBL" id="KAG9236578.1"/>
    </source>
</evidence>
<evidence type="ECO:0000259" key="6">
    <source>
        <dbReference type="PROSITE" id="PS51212"/>
    </source>
</evidence>
<organism evidence="7 8">
    <name type="scientific">Amylocarpus encephaloides</name>
    <dbReference type="NCBI Taxonomy" id="45428"/>
    <lineage>
        <taxon>Eukaryota</taxon>
        <taxon>Fungi</taxon>
        <taxon>Dikarya</taxon>
        <taxon>Ascomycota</taxon>
        <taxon>Pezizomycotina</taxon>
        <taxon>Leotiomycetes</taxon>
        <taxon>Helotiales</taxon>
        <taxon>Helotiales incertae sedis</taxon>
        <taxon>Amylocarpus</taxon>
    </lineage>
</organism>
<keyword evidence="7" id="KW-0575">Peroxidase</keyword>
<feature type="chain" id="PRO_5040212088" evidence="4">
    <location>
        <begin position="21"/>
        <end position="826"/>
    </location>
</feature>
<dbReference type="InterPro" id="IPR010255">
    <property type="entry name" value="Haem_peroxidase_sf"/>
</dbReference>
<dbReference type="PROSITE" id="PS50873">
    <property type="entry name" value="PEROXIDASE_4"/>
    <property type="match status" value="1"/>
</dbReference>
<keyword evidence="4" id="KW-0732">Signal</keyword>
<evidence type="ECO:0000256" key="1">
    <source>
        <dbReference type="ARBA" id="ARBA00022737"/>
    </source>
</evidence>
<dbReference type="OrthoDB" id="5985073at2759"/>
<evidence type="ECO:0000256" key="4">
    <source>
        <dbReference type="SAM" id="SignalP"/>
    </source>
</evidence>
<protein>
    <submittedName>
        <fullName evidence="7">Heme peroxidase</fullName>
    </submittedName>
</protein>
<accession>A0A9P8C7A4</accession>
<keyword evidence="7" id="KW-0560">Oxidoreductase</keyword>
<dbReference type="Pfam" id="PF00141">
    <property type="entry name" value="peroxidase"/>
    <property type="match status" value="1"/>
</dbReference>
<reference evidence="7" key="1">
    <citation type="journal article" date="2021" name="IMA Fungus">
        <title>Genomic characterization of three marine fungi, including Emericellopsis atlantica sp. nov. with signatures of a generalist lifestyle and marine biomass degradation.</title>
        <authorList>
            <person name="Hagestad O.C."/>
            <person name="Hou L."/>
            <person name="Andersen J.H."/>
            <person name="Hansen E.H."/>
            <person name="Altermark B."/>
            <person name="Li C."/>
            <person name="Kuhnert E."/>
            <person name="Cox R.J."/>
            <person name="Crous P.W."/>
            <person name="Spatafora J.W."/>
            <person name="Lail K."/>
            <person name="Amirebrahimi M."/>
            <person name="Lipzen A."/>
            <person name="Pangilinan J."/>
            <person name="Andreopoulos W."/>
            <person name="Hayes R.D."/>
            <person name="Ng V."/>
            <person name="Grigoriev I.V."/>
            <person name="Jackson S.A."/>
            <person name="Sutton T.D.S."/>
            <person name="Dobson A.D.W."/>
            <person name="Rama T."/>
        </authorList>
    </citation>
    <scope>NUCLEOTIDE SEQUENCE</scope>
    <source>
        <strain evidence="7">TRa018bII</strain>
    </source>
</reference>
<feature type="compositionally biased region" description="Low complexity" evidence="3">
    <location>
        <begin position="520"/>
        <end position="576"/>
    </location>
</feature>
<dbReference type="PANTHER" id="PTHR45964">
    <property type="entry name" value="WSCD FAMILY MEMBER CG9164"/>
    <property type="match status" value="1"/>
</dbReference>
<feature type="region of interest" description="Disordered" evidence="3">
    <location>
        <begin position="684"/>
        <end position="720"/>
    </location>
</feature>
<feature type="region of interest" description="Disordered" evidence="3">
    <location>
        <begin position="516"/>
        <end position="576"/>
    </location>
</feature>
<dbReference type="InterPro" id="IPR051589">
    <property type="entry name" value="Sialate-O-sulfotransferase"/>
</dbReference>
<dbReference type="EMBL" id="MU251404">
    <property type="protein sequence ID" value="KAG9236578.1"/>
    <property type="molecule type" value="Genomic_DNA"/>
</dbReference>
<proteinExistence type="inferred from homology"/>
<gene>
    <name evidence="7" type="ORF">BJ875DRAFT_524972</name>
</gene>
<dbReference type="InterPro" id="IPR002889">
    <property type="entry name" value="WSC_carb-bd"/>
</dbReference>
<evidence type="ECO:0000259" key="5">
    <source>
        <dbReference type="PROSITE" id="PS50873"/>
    </source>
</evidence>
<comment type="caution">
    <text evidence="7">The sequence shown here is derived from an EMBL/GenBank/DDBJ whole genome shotgun (WGS) entry which is preliminary data.</text>
</comment>
<dbReference type="AlphaFoldDB" id="A0A9P8C7A4"/>
<dbReference type="PANTHER" id="PTHR45964:SF5">
    <property type="entry name" value="WSCD FAMILY MEMBER CG9164"/>
    <property type="match status" value="1"/>
</dbReference>
<dbReference type="GO" id="GO:0006979">
    <property type="term" value="P:response to oxidative stress"/>
    <property type="evidence" value="ECO:0007669"/>
    <property type="project" value="InterPro"/>
</dbReference>
<dbReference type="PROSITE" id="PS51212">
    <property type="entry name" value="WSC"/>
    <property type="match status" value="2"/>
</dbReference>
<feature type="domain" description="WSC" evidence="6">
    <location>
        <begin position="586"/>
        <end position="678"/>
    </location>
</feature>
<dbReference type="SUPFAM" id="SSF48113">
    <property type="entry name" value="Heme-dependent peroxidases"/>
    <property type="match status" value="1"/>
</dbReference>
<sequence length="826" mass="85440">MKLAYTLFKWPLVCSRLVLAAPTWPAAIDELEDVMVLNTGYKSRGFSSHITPCSFSEFGVGRQTAAEWLRIGFHDMATTNVFFEPHGGIDGSIAFELQSGENIGAGFATSLTTYSSFFNTRLSISDLIALGVHASVRGCGGPVVPMRGGRTDATGAGPIGVPQPQNGQGVFVNQFTRMGFSIPDMIQMTACGHAIGGVHAGNFPEIVPVGSAPNDYHLFDTTLEFDNLIAVQYLNGPVSDPLSVGISVMNTRNSDFVVFNTDKNVTIKAMTGAPTFSSVCSSILQRMIETVPLNVQLSDVIAPYEVKPSGIQLTLLAGGTQIAFSGDIRVRTTTRTVSSVTITYKNRTGGAGGTITTTVAGTASGFDDSFTFYGFSSNIPAVSSISSFTVTVAETDGLTTTFSNNGGGFPVQDDVMVLGPQSCLSNGNLTVLAAVRSTAATPTLGITQKVPRAAATPVPSLAKATAAMVKGATVGPYDIYSASYIISSATGTKFGVSSGPSADDFKDASSLDSTCVPLGSSDPSSTSSSSTVSSTTSTSSTSKSSMSTTSTSSTSTSESVSTTSTSSTSSSTSATPTLGHKPIVGSYTFQGCYTEGTGMRALTGAVFYDYPAMTLEMCATNCAGFTYWGVEYGGECFCGNSLAPSSTLANLNDCNFICPGSQVEYCGAGNRLELYQLTSSTSSTSLSSSSSSSTVSSTSTSQSTTSTTAESSTSPTVAPTPSIVPSVGSYHYAGCYTEPSGVRALSSAFYPTDAQTIELCIAACGQTPYMYAGAEYGRECWCANAFSAGSNLVGDGDCSMVCAGNQLQYCGAGNRLSVYIRNGTTT</sequence>
<dbReference type="GO" id="GO:0020037">
    <property type="term" value="F:heme binding"/>
    <property type="evidence" value="ECO:0007669"/>
    <property type="project" value="InterPro"/>
</dbReference>
<keyword evidence="1" id="KW-0677">Repeat</keyword>
<evidence type="ECO:0000313" key="8">
    <source>
        <dbReference type="Proteomes" id="UP000824998"/>
    </source>
</evidence>